<accession>A0ABV3ERI2</accession>
<sequence length="413" mass="43864">MNRATEVIGREVRAVGVTARNAVRGPGRERDLMVQSLKASVAALLAWTVAKLWLEDPMALMAPWAALVLVQATVYGSLLRAAQQCAAICVGTLLASAAQAVTGDELAAMAVCLPPLMLLAQWSRFGDQGNYAATTAVFTLATGAVSAQAAGHRVGQAVLGAVIGVAVNALVLPPVHLRDVRDNLVGLAAEAGAVLRRVAGDLTRAEWDDSAASRWSRATDRLERRLEGLRSARGWSDESLRLAPDRLRRLRRIPPNVPSAEEDERWARVTGQVVALTRALSVAADADRSPLPPDGAALERYAGMLEVLGLACEAESRRLASGPVGATRSDLRRKEARAASGPRAPEGPGASPEPDPEPDPEPSEERLTELHAGLREHLREHAARNPSQAAVLGALLLHAENIWADTALGARRE</sequence>
<evidence type="ECO:0000256" key="2">
    <source>
        <dbReference type="ARBA" id="ARBA00022692"/>
    </source>
</evidence>
<evidence type="ECO:0000256" key="1">
    <source>
        <dbReference type="ARBA" id="ARBA00004141"/>
    </source>
</evidence>
<keyword evidence="3" id="KW-1133">Transmembrane helix</keyword>
<organism evidence="7 8">
    <name type="scientific">Streptomyces chilikensis</name>
    <dbReference type="NCBI Taxonomy" id="1194079"/>
    <lineage>
        <taxon>Bacteria</taxon>
        <taxon>Bacillati</taxon>
        <taxon>Actinomycetota</taxon>
        <taxon>Actinomycetes</taxon>
        <taxon>Kitasatosporales</taxon>
        <taxon>Streptomycetaceae</taxon>
        <taxon>Streptomyces</taxon>
    </lineage>
</organism>
<feature type="compositionally biased region" description="Low complexity" evidence="5">
    <location>
        <begin position="338"/>
        <end position="352"/>
    </location>
</feature>
<keyword evidence="8" id="KW-1185">Reference proteome</keyword>
<feature type="region of interest" description="Disordered" evidence="5">
    <location>
        <begin position="319"/>
        <end position="385"/>
    </location>
</feature>
<comment type="subcellular location">
    <subcellularLocation>
        <location evidence="1">Membrane</location>
        <topology evidence="1">Multi-pass membrane protein</topology>
    </subcellularLocation>
</comment>
<evidence type="ECO:0000256" key="5">
    <source>
        <dbReference type="SAM" id="MobiDB-lite"/>
    </source>
</evidence>
<evidence type="ECO:0000313" key="7">
    <source>
        <dbReference type="EMBL" id="MEU9578750.1"/>
    </source>
</evidence>
<evidence type="ECO:0000256" key="4">
    <source>
        <dbReference type="ARBA" id="ARBA00023136"/>
    </source>
</evidence>
<reference evidence="7 8" key="1">
    <citation type="submission" date="2024-06" db="EMBL/GenBank/DDBJ databases">
        <title>The Natural Products Discovery Center: Release of the First 8490 Sequenced Strains for Exploring Actinobacteria Biosynthetic Diversity.</title>
        <authorList>
            <person name="Kalkreuter E."/>
            <person name="Kautsar S.A."/>
            <person name="Yang D."/>
            <person name="Bader C.D."/>
            <person name="Teijaro C.N."/>
            <person name="Fluegel L."/>
            <person name="Davis C.M."/>
            <person name="Simpson J.R."/>
            <person name="Lauterbach L."/>
            <person name="Steele A.D."/>
            <person name="Gui C."/>
            <person name="Meng S."/>
            <person name="Li G."/>
            <person name="Viehrig K."/>
            <person name="Ye F."/>
            <person name="Su P."/>
            <person name="Kiefer A.F."/>
            <person name="Nichols A."/>
            <person name="Cepeda A.J."/>
            <person name="Yan W."/>
            <person name="Fan B."/>
            <person name="Jiang Y."/>
            <person name="Adhikari A."/>
            <person name="Zheng C.-J."/>
            <person name="Schuster L."/>
            <person name="Cowan T.M."/>
            <person name="Smanski M.J."/>
            <person name="Chevrette M.G."/>
            <person name="De Carvalho L.P.S."/>
            <person name="Shen B."/>
        </authorList>
    </citation>
    <scope>NUCLEOTIDE SEQUENCE [LARGE SCALE GENOMIC DNA]</scope>
    <source>
        <strain evidence="7 8">NPDC048117</strain>
    </source>
</reference>
<name>A0ABV3ERI2_9ACTN</name>
<feature type="compositionally biased region" description="Basic and acidic residues" evidence="5">
    <location>
        <begin position="363"/>
        <end position="383"/>
    </location>
</feature>
<keyword evidence="2" id="KW-0812">Transmembrane</keyword>
<dbReference type="RefSeq" id="WP_359273030.1">
    <property type="nucleotide sequence ID" value="NZ_JBEZNA010000033.1"/>
</dbReference>
<comment type="caution">
    <text evidence="7">The sequence shown here is derived from an EMBL/GenBank/DDBJ whole genome shotgun (WGS) entry which is preliminary data.</text>
</comment>
<gene>
    <name evidence="7" type="ORF">AB0D95_16060</name>
</gene>
<dbReference type="InterPro" id="IPR049453">
    <property type="entry name" value="Memb_transporter_dom"/>
</dbReference>
<dbReference type="Proteomes" id="UP001551584">
    <property type="component" value="Unassembled WGS sequence"/>
</dbReference>
<evidence type="ECO:0000256" key="3">
    <source>
        <dbReference type="ARBA" id="ARBA00022989"/>
    </source>
</evidence>
<proteinExistence type="predicted"/>
<evidence type="ECO:0000259" key="6">
    <source>
        <dbReference type="Pfam" id="PF13515"/>
    </source>
</evidence>
<dbReference type="EMBL" id="JBEZNA010000033">
    <property type="protein sequence ID" value="MEU9578750.1"/>
    <property type="molecule type" value="Genomic_DNA"/>
</dbReference>
<protein>
    <submittedName>
        <fullName evidence="7">FUSC family protein</fullName>
    </submittedName>
</protein>
<evidence type="ECO:0000313" key="8">
    <source>
        <dbReference type="Proteomes" id="UP001551584"/>
    </source>
</evidence>
<keyword evidence="4" id="KW-0472">Membrane</keyword>
<dbReference type="Pfam" id="PF13515">
    <property type="entry name" value="FUSC_2"/>
    <property type="match status" value="1"/>
</dbReference>
<feature type="domain" description="Integral membrane bound transporter" evidence="6">
    <location>
        <begin position="46"/>
        <end position="167"/>
    </location>
</feature>